<evidence type="ECO:0000313" key="3">
    <source>
        <dbReference type="Proteomes" id="UP000677918"/>
    </source>
</evidence>
<dbReference type="EMBL" id="BOVK01000042">
    <property type="protein sequence ID" value="GIQ70218.1"/>
    <property type="molecule type" value="Genomic_DNA"/>
</dbReference>
<accession>A0A8J4H7X8</accession>
<dbReference type="RefSeq" id="WP_213412990.1">
    <property type="nucleotide sequence ID" value="NZ_BOVK01000042.1"/>
</dbReference>
<comment type="caution">
    <text evidence="2">The sequence shown here is derived from an EMBL/GenBank/DDBJ whole genome shotgun (WGS) entry which is preliminary data.</text>
</comment>
<proteinExistence type="predicted"/>
<evidence type="ECO:0000313" key="2">
    <source>
        <dbReference type="EMBL" id="GIQ70218.1"/>
    </source>
</evidence>
<reference evidence="2" key="1">
    <citation type="submission" date="2021-04" db="EMBL/GenBank/DDBJ databases">
        <title>Draft genome sequence of Xylanibacillus composti strain K13.</title>
        <authorList>
            <person name="Uke A."/>
            <person name="Chhe C."/>
            <person name="Baramee S."/>
            <person name="Kosugi A."/>
        </authorList>
    </citation>
    <scope>NUCLEOTIDE SEQUENCE</scope>
    <source>
        <strain evidence="2">K13</strain>
    </source>
</reference>
<protein>
    <submittedName>
        <fullName evidence="2">Uncharacterized protein</fullName>
    </submittedName>
</protein>
<keyword evidence="1" id="KW-0175">Coiled coil</keyword>
<dbReference type="Proteomes" id="UP000677918">
    <property type="component" value="Unassembled WGS sequence"/>
</dbReference>
<sequence length="95" mass="11076">MKWAGKVKATVTEAGNKAKAVAEANRLRAETEAMREEMDRHFRQMGKLMFDARTGRMRELPEIHIRLCVDRILRLERDIEAAQNHMASIRKWSNP</sequence>
<feature type="coiled-coil region" evidence="1">
    <location>
        <begin position="17"/>
        <end position="44"/>
    </location>
</feature>
<dbReference type="AlphaFoldDB" id="A0A8J4H7X8"/>
<name>A0A8J4H7X8_9BACL</name>
<keyword evidence="3" id="KW-1185">Reference proteome</keyword>
<organism evidence="2 3">
    <name type="scientific">Xylanibacillus composti</name>
    <dbReference type="NCBI Taxonomy" id="1572762"/>
    <lineage>
        <taxon>Bacteria</taxon>
        <taxon>Bacillati</taxon>
        <taxon>Bacillota</taxon>
        <taxon>Bacilli</taxon>
        <taxon>Bacillales</taxon>
        <taxon>Paenibacillaceae</taxon>
        <taxon>Xylanibacillus</taxon>
    </lineage>
</organism>
<evidence type="ECO:0000256" key="1">
    <source>
        <dbReference type="SAM" id="Coils"/>
    </source>
</evidence>
<gene>
    <name evidence="2" type="ORF">XYCOK13_30420</name>
</gene>